<evidence type="ECO:0000313" key="4">
    <source>
        <dbReference type="Proteomes" id="UP000708208"/>
    </source>
</evidence>
<name>A0A8J2KXA7_9HEXA</name>
<accession>A0A8J2KXA7</accession>
<keyword evidence="4" id="KW-1185">Reference proteome</keyword>
<keyword evidence="2" id="KW-0472">Membrane</keyword>
<evidence type="ECO:0000256" key="2">
    <source>
        <dbReference type="SAM" id="Phobius"/>
    </source>
</evidence>
<feature type="region of interest" description="Disordered" evidence="1">
    <location>
        <begin position="120"/>
        <end position="177"/>
    </location>
</feature>
<dbReference type="EMBL" id="CAJVCH010251058">
    <property type="protein sequence ID" value="CAG7733556.1"/>
    <property type="molecule type" value="Genomic_DNA"/>
</dbReference>
<organism evidence="3 4">
    <name type="scientific">Allacma fusca</name>
    <dbReference type="NCBI Taxonomy" id="39272"/>
    <lineage>
        <taxon>Eukaryota</taxon>
        <taxon>Metazoa</taxon>
        <taxon>Ecdysozoa</taxon>
        <taxon>Arthropoda</taxon>
        <taxon>Hexapoda</taxon>
        <taxon>Collembola</taxon>
        <taxon>Symphypleona</taxon>
        <taxon>Sminthuridae</taxon>
        <taxon>Allacma</taxon>
    </lineage>
</organism>
<keyword evidence="2" id="KW-0812">Transmembrane</keyword>
<comment type="caution">
    <text evidence="3">The sequence shown here is derived from an EMBL/GenBank/DDBJ whole genome shotgun (WGS) entry which is preliminary data.</text>
</comment>
<proteinExistence type="predicted"/>
<dbReference type="Proteomes" id="UP000708208">
    <property type="component" value="Unassembled WGS sequence"/>
</dbReference>
<gene>
    <name evidence="3" type="ORF">AFUS01_LOCUS21994</name>
</gene>
<protein>
    <submittedName>
        <fullName evidence="3">Uncharacterized protein</fullName>
    </submittedName>
</protein>
<sequence length="177" mass="19625">MNDALVLKIGIKLLVVMFTAAIVRLLRHAYKNNNRRRLNQEIPRQQHNFLLPTGIHNPCQTNGRVTHIASATLDYDNPNLAYEILEIPFPSTNPGTQPEGQVSLSSAVLIVRQPILTPSNENNSGLTFTPHPQTPPPDFSTALKESLPVFPSQPISPEELPPSYDDYVKSQSSVKIP</sequence>
<reference evidence="3" key="1">
    <citation type="submission" date="2021-06" db="EMBL/GenBank/DDBJ databases">
        <authorList>
            <person name="Hodson N. C."/>
            <person name="Mongue J. A."/>
            <person name="Jaron S. K."/>
        </authorList>
    </citation>
    <scope>NUCLEOTIDE SEQUENCE</scope>
</reference>
<feature type="transmembrane region" description="Helical" evidence="2">
    <location>
        <begin position="6"/>
        <end position="26"/>
    </location>
</feature>
<evidence type="ECO:0000256" key="1">
    <source>
        <dbReference type="SAM" id="MobiDB-lite"/>
    </source>
</evidence>
<keyword evidence="2" id="KW-1133">Transmembrane helix</keyword>
<dbReference type="AlphaFoldDB" id="A0A8J2KXA7"/>
<feature type="compositionally biased region" description="Polar residues" evidence="1">
    <location>
        <begin position="120"/>
        <end position="131"/>
    </location>
</feature>
<evidence type="ECO:0000313" key="3">
    <source>
        <dbReference type="EMBL" id="CAG7733556.1"/>
    </source>
</evidence>